<accession>A0A199W0R6</accession>
<dbReference type="PANTHER" id="PTHR33355:SF5">
    <property type="entry name" value="F12F1.23 PROTEIN"/>
    <property type="match status" value="1"/>
</dbReference>
<gene>
    <name evidence="1" type="ORF">ACMD2_13681</name>
</gene>
<dbReference type="Proteomes" id="UP000092600">
    <property type="component" value="Unassembled WGS sequence"/>
</dbReference>
<comment type="caution">
    <text evidence="1">The sequence shown here is derived from an EMBL/GenBank/DDBJ whole genome shotgun (WGS) entry which is preliminary data.</text>
</comment>
<dbReference type="STRING" id="4615.A0A199W0R6"/>
<protein>
    <recommendedName>
        <fullName evidence="3">Wall-associated receptor kinase C-terminal domain-containing protein</fullName>
    </recommendedName>
</protein>
<dbReference type="EMBL" id="LSRQ01000438">
    <property type="protein sequence ID" value="OAY82828.1"/>
    <property type="molecule type" value="Genomic_DNA"/>
</dbReference>
<evidence type="ECO:0008006" key="3">
    <source>
        <dbReference type="Google" id="ProtNLM"/>
    </source>
</evidence>
<evidence type="ECO:0000313" key="1">
    <source>
        <dbReference type="EMBL" id="OAY82828.1"/>
    </source>
</evidence>
<organism evidence="1 2">
    <name type="scientific">Ananas comosus</name>
    <name type="common">Pineapple</name>
    <name type="synonym">Ananas ananas</name>
    <dbReference type="NCBI Taxonomy" id="4615"/>
    <lineage>
        <taxon>Eukaryota</taxon>
        <taxon>Viridiplantae</taxon>
        <taxon>Streptophyta</taxon>
        <taxon>Embryophyta</taxon>
        <taxon>Tracheophyta</taxon>
        <taxon>Spermatophyta</taxon>
        <taxon>Magnoliopsida</taxon>
        <taxon>Liliopsida</taxon>
        <taxon>Poales</taxon>
        <taxon>Bromeliaceae</taxon>
        <taxon>Bromelioideae</taxon>
        <taxon>Ananas</taxon>
    </lineage>
</organism>
<evidence type="ECO:0000313" key="2">
    <source>
        <dbReference type="Proteomes" id="UP000092600"/>
    </source>
</evidence>
<dbReference type="PANTHER" id="PTHR33355">
    <property type="entry name" value="WALL-ASSOCIATED RECEPTOR KINASE CARBOXY-TERMINAL PROTEIN-RELATED"/>
    <property type="match status" value="1"/>
</dbReference>
<sequence length="267" mass="28805">MLVCNSSNSTLLLRTPSGTYPVASIDYADPHLIITDPSMWTCPHAAAATTTTSASVRSAAPPFSLDTSTRFSLSSKNDFLFFGCDPDAVIVAPKPNYCDRFPDRCDSACDSAAYLCRNLPGCPDASAAAGCCGYNPKASQSTRMMLRHCRSYASVYWRTVGGGLPPYDQVPEYGVRVDFEIPVTTRCLQCRDTNRDGGGLCGFDTRTRSFLCLCQDGNATAYCPENASVQFSEDIPCGSIALSLYNISLKKLVSIISNFLSSIISSF</sequence>
<name>A0A199W0R6_ANACO</name>
<proteinExistence type="predicted"/>
<dbReference type="AlphaFoldDB" id="A0A199W0R6"/>
<reference evidence="1 2" key="1">
    <citation type="journal article" date="2016" name="DNA Res.">
        <title>The draft genome of MD-2 pineapple using hybrid error correction of long reads.</title>
        <authorList>
            <person name="Redwan R.M."/>
            <person name="Saidin A."/>
            <person name="Kumar S.V."/>
        </authorList>
    </citation>
    <scope>NUCLEOTIDE SEQUENCE [LARGE SCALE GENOMIC DNA]</scope>
    <source>
        <strain evidence="2">cv. MD2</strain>
        <tissue evidence="1">Leaf</tissue>
    </source>
</reference>